<keyword evidence="6" id="KW-0808">Transferase</keyword>
<accession>A0A252F0M1</accession>
<evidence type="ECO:0000256" key="9">
    <source>
        <dbReference type="ARBA" id="ARBA00022842"/>
    </source>
</evidence>
<keyword evidence="8" id="KW-0479">Metal-binding</keyword>
<keyword evidence="5" id="KW-0963">Cytoplasm</keyword>
<dbReference type="SUPFAM" id="SSF51161">
    <property type="entry name" value="Trimeric LpxA-like enzymes"/>
    <property type="match status" value="1"/>
</dbReference>
<dbReference type="GO" id="GO:0003977">
    <property type="term" value="F:UDP-N-acetylglucosamine diphosphorylase activity"/>
    <property type="evidence" value="ECO:0007669"/>
    <property type="project" value="UniProtKB-EC"/>
</dbReference>
<evidence type="ECO:0000256" key="4">
    <source>
        <dbReference type="ARBA" id="ARBA00007947"/>
    </source>
</evidence>
<comment type="similarity">
    <text evidence="3">In the C-terminal section; belongs to the transferase hexapeptide repeat family.</text>
</comment>
<evidence type="ECO:0000256" key="10">
    <source>
        <dbReference type="ARBA" id="ARBA00022960"/>
    </source>
</evidence>
<keyword evidence="9" id="KW-0460">Magnesium</keyword>
<dbReference type="InterPro" id="IPR050065">
    <property type="entry name" value="GlmU-like"/>
</dbReference>
<proteinExistence type="inferred from homology"/>
<evidence type="ECO:0000256" key="1">
    <source>
        <dbReference type="ARBA" id="ARBA00001946"/>
    </source>
</evidence>
<evidence type="ECO:0000256" key="3">
    <source>
        <dbReference type="ARBA" id="ARBA00007707"/>
    </source>
</evidence>
<dbReference type="GO" id="GO:0019134">
    <property type="term" value="F:glucosamine-1-phosphate N-acetyltransferase activity"/>
    <property type="evidence" value="ECO:0007669"/>
    <property type="project" value="UniProtKB-EC"/>
</dbReference>
<dbReference type="Proteomes" id="UP000194903">
    <property type="component" value="Unassembled WGS sequence"/>
</dbReference>
<evidence type="ECO:0000256" key="16">
    <source>
        <dbReference type="ARBA" id="ARBA00049628"/>
    </source>
</evidence>
<evidence type="ECO:0000313" key="18">
    <source>
        <dbReference type="Proteomes" id="UP000194903"/>
    </source>
</evidence>
<evidence type="ECO:0000256" key="7">
    <source>
        <dbReference type="ARBA" id="ARBA00022695"/>
    </source>
</evidence>
<dbReference type="PANTHER" id="PTHR43584">
    <property type="entry name" value="NUCLEOTIDYL TRANSFERASE"/>
    <property type="match status" value="1"/>
</dbReference>
<evidence type="ECO:0000256" key="11">
    <source>
        <dbReference type="ARBA" id="ARBA00022984"/>
    </source>
</evidence>
<comment type="catalytic activity">
    <reaction evidence="14">
        <text>alpha-D-glucosamine 1-phosphate + acetyl-CoA = N-acetyl-alpha-D-glucosamine 1-phosphate + CoA + H(+)</text>
        <dbReference type="Rhea" id="RHEA:13725"/>
        <dbReference type="ChEBI" id="CHEBI:15378"/>
        <dbReference type="ChEBI" id="CHEBI:57287"/>
        <dbReference type="ChEBI" id="CHEBI:57288"/>
        <dbReference type="ChEBI" id="CHEBI:57776"/>
        <dbReference type="ChEBI" id="CHEBI:58516"/>
        <dbReference type="EC" id="2.3.1.157"/>
    </reaction>
</comment>
<keyword evidence="18" id="KW-1185">Reference proteome</keyword>
<evidence type="ECO:0000256" key="15">
    <source>
        <dbReference type="ARBA" id="ARBA00048493"/>
    </source>
</evidence>
<dbReference type="EMBL" id="NHOC01000020">
    <property type="protein sequence ID" value="OUM19364.1"/>
    <property type="molecule type" value="Genomic_DNA"/>
</dbReference>
<sequence>MSYNKLNTILLGGKKGADGKYPVQREILFTPTGRLVADALPEQCRLFYARQQSEPELEGIESIVCPDDADFTEMVSTAIEGMEGDVMLLSTPMPEVVSEEYQMVMDQHVEAQTAVTTLTCGALDDTWHIAVYNVDVLRDILTCHPLSLTHSIQIAGEISAKTGACRTHSHIDVRSACDAYHAQKTLQHRVNSALMERGVSILDPEYTYISPYCEIGSGTTILPGTMIRPGSKIGCGCTIGPNTILDRAEIGDRTSVNSSQVYESCVGADATVGPFAYIRPGCRVGDETRIGDFVELKKASIGNGTKVSHLTYIGDATVGERVNFGCGTVVVNYDGYVKSQTVIGDDCFIGCNTNLVAPVELGDRVLTAAGTTVTKNVPEGALAVARARQENKEGWNDRRRRMHGQDK</sequence>
<dbReference type="InterPro" id="IPR038009">
    <property type="entry name" value="GlmU_C_LbH"/>
</dbReference>
<keyword evidence="10" id="KW-0133">Cell shape</keyword>
<keyword evidence="11" id="KW-0573">Peptidoglycan synthesis</keyword>
<dbReference type="RefSeq" id="WP_087022664.1">
    <property type="nucleotide sequence ID" value="NZ_NHOC01000020.1"/>
</dbReference>
<evidence type="ECO:0000256" key="13">
    <source>
        <dbReference type="ARBA" id="ARBA00023316"/>
    </source>
</evidence>
<keyword evidence="13" id="KW-0961">Cell wall biogenesis/degradation</keyword>
<dbReference type="PANTHER" id="PTHR43584:SF3">
    <property type="entry name" value="BIFUNCTIONAL PROTEIN GLMU"/>
    <property type="match status" value="1"/>
</dbReference>
<dbReference type="Gene3D" id="2.160.10.10">
    <property type="entry name" value="Hexapeptide repeat proteins"/>
    <property type="match status" value="1"/>
</dbReference>
<evidence type="ECO:0000256" key="6">
    <source>
        <dbReference type="ARBA" id="ARBA00022679"/>
    </source>
</evidence>
<evidence type="ECO:0000313" key="17">
    <source>
        <dbReference type="EMBL" id="OUM19364.1"/>
    </source>
</evidence>
<dbReference type="CDD" id="cd03353">
    <property type="entry name" value="LbH_GlmU_C"/>
    <property type="match status" value="1"/>
</dbReference>
<evidence type="ECO:0008006" key="19">
    <source>
        <dbReference type="Google" id="ProtNLM"/>
    </source>
</evidence>
<dbReference type="AlphaFoldDB" id="A0A252F0M1"/>
<keyword evidence="7" id="KW-0548">Nucleotidyltransferase</keyword>
<reference evidence="17 18" key="1">
    <citation type="submission" date="2017-05" db="EMBL/GenBank/DDBJ databases">
        <title>Butyricicoccus porcorum sp. nov. a butyrate-producing bacterium from the swine intestinal tract.</title>
        <authorList>
            <person name="Trachsel J."/>
            <person name="Humphrey S."/>
            <person name="Allen H.K."/>
        </authorList>
    </citation>
    <scope>NUCLEOTIDE SEQUENCE [LARGE SCALE GENOMIC DNA]</scope>
    <source>
        <strain evidence="17">BB10</strain>
    </source>
</reference>
<evidence type="ECO:0000256" key="2">
    <source>
        <dbReference type="ARBA" id="ARBA00004496"/>
    </source>
</evidence>
<dbReference type="InterPro" id="IPR011004">
    <property type="entry name" value="Trimer_LpxA-like_sf"/>
</dbReference>
<evidence type="ECO:0000256" key="8">
    <source>
        <dbReference type="ARBA" id="ARBA00022723"/>
    </source>
</evidence>
<comment type="cofactor">
    <cofactor evidence="1">
        <name>Mg(2+)</name>
        <dbReference type="ChEBI" id="CHEBI:18420"/>
    </cofactor>
</comment>
<dbReference type="Pfam" id="PF00132">
    <property type="entry name" value="Hexapep"/>
    <property type="match status" value="2"/>
</dbReference>
<comment type="caution">
    <text evidence="17">The sequence shown here is derived from an EMBL/GenBank/DDBJ whole genome shotgun (WGS) entry which is preliminary data.</text>
</comment>
<comment type="catalytic activity">
    <reaction evidence="15">
        <text>N-acetyl-alpha-D-glucosamine 1-phosphate + UTP + H(+) = UDP-N-acetyl-alpha-D-glucosamine + diphosphate</text>
        <dbReference type="Rhea" id="RHEA:13509"/>
        <dbReference type="ChEBI" id="CHEBI:15378"/>
        <dbReference type="ChEBI" id="CHEBI:33019"/>
        <dbReference type="ChEBI" id="CHEBI:46398"/>
        <dbReference type="ChEBI" id="CHEBI:57705"/>
        <dbReference type="ChEBI" id="CHEBI:57776"/>
        <dbReference type="EC" id="2.7.7.23"/>
    </reaction>
</comment>
<organism evidence="17 18">
    <name type="scientific">Butyricicoccus porcorum</name>
    <dbReference type="NCBI Taxonomy" id="1945634"/>
    <lineage>
        <taxon>Bacteria</taxon>
        <taxon>Bacillati</taxon>
        <taxon>Bacillota</taxon>
        <taxon>Clostridia</taxon>
        <taxon>Eubacteriales</taxon>
        <taxon>Butyricicoccaceae</taxon>
        <taxon>Butyricicoccus</taxon>
    </lineage>
</organism>
<dbReference type="OrthoDB" id="9775031at2"/>
<dbReference type="GO" id="GO:0046872">
    <property type="term" value="F:metal ion binding"/>
    <property type="evidence" value="ECO:0007669"/>
    <property type="project" value="UniProtKB-KW"/>
</dbReference>
<protein>
    <recommendedName>
        <fullName evidence="19">UDP-N-acetylglucosamine diphosphorylase</fullName>
    </recommendedName>
</protein>
<comment type="subcellular location">
    <subcellularLocation>
        <location evidence="2">Cytoplasm</location>
    </subcellularLocation>
</comment>
<evidence type="ECO:0000256" key="5">
    <source>
        <dbReference type="ARBA" id="ARBA00022490"/>
    </source>
</evidence>
<dbReference type="GO" id="GO:0005737">
    <property type="term" value="C:cytoplasm"/>
    <property type="evidence" value="ECO:0007669"/>
    <property type="project" value="UniProtKB-SubCell"/>
</dbReference>
<comment type="function">
    <text evidence="16">Catalyzes the last two sequential reactions in the de novo biosynthetic pathway for UDP-N-acetylglucosamine (UDP-GlcNAc). The C-terminal domain catalyzes the transfer of acetyl group from acetyl coenzyme A to glucosamine-1-phosphate (GlcN-1-P) to produce N-acetylglucosamine-1-phosphate (GlcNAc-1-P), which is converted into UDP-GlcNAc by the transfer of uridine 5-monophosphate (from uridine 5-triphosphate), a reaction catalyzed by the N-terminal domain.</text>
</comment>
<dbReference type="GO" id="GO:0006048">
    <property type="term" value="P:UDP-N-acetylglucosamine biosynthetic process"/>
    <property type="evidence" value="ECO:0007669"/>
    <property type="project" value="InterPro"/>
</dbReference>
<comment type="similarity">
    <text evidence="4">In the N-terminal section; belongs to the N-acetylglucosamine-1-phosphate uridyltransferase family.</text>
</comment>
<evidence type="ECO:0000256" key="14">
    <source>
        <dbReference type="ARBA" id="ARBA00048247"/>
    </source>
</evidence>
<dbReference type="GO" id="GO:0008360">
    <property type="term" value="P:regulation of cell shape"/>
    <property type="evidence" value="ECO:0007669"/>
    <property type="project" value="UniProtKB-KW"/>
</dbReference>
<dbReference type="InterPro" id="IPR001451">
    <property type="entry name" value="Hexapep"/>
</dbReference>
<dbReference type="GO" id="GO:0071555">
    <property type="term" value="P:cell wall organization"/>
    <property type="evidence" value="ECO:0007669"/>
    <property type="project" value="UniProtKB-KW"/>
</dbReference>
<evidence type="ECO:0000256" key="12">
    <source>
        <dbReference type="ARBA" id="ARBA00023315"/>
    </source>
</evidence>
<keyword evidence="12" id="KW-0012">Acyltransferase</keyword>
<name>A0A252F0M1_9FIRM</name>
<dbReference type="GO" id="GO:0009252">
    <property type="term" value="P:peptidoglycan biosynthetic process"/>
    <property type="evidence" value="ECO:0007669"/>
    <property type="project" value="UniProtKB-KW"/>
</dbReference>
<gene>
    <name evidence="17" type="ORF">CBW42_13635</name>
</gene>